<feature type="transmembrane region" description="Helical" evidence="1">
    <location>
        <begin position="6"/>
        <end position="24"/>
    </location>
</feature>
<gene>
    <name evidence="3" type="ORF">SAMN04487967_1454</name>
</gene>
<dbReference type="EMBL" id="FNWL01000001">
    <property type="protein sequence ID" value="SEH13566.1"/>
    <property type="molecule type" value="Genomic_DNA"/>
</dbReference>
<dbReference type="Pfam" id="PF07331">
    <property type="entry name" value="TctB"/>
    <property type="match status" value="1"/>
</dbReference>
<protein>
    <submittedName>
        <fullName evidence="3">Tripartite tricarboxylate transporter TctB family protein</fullName>
    </submittedName>
</protein>
<proteinExistence type="predicted"/>
<reference evidence="4" key="1">
    <citation type="submission" date="2016-10" db="EMBL/GenBank/DDBJ databases">
        <authorList>
            <person name="Varghese N."/>
            <person name="Submissions S."/>
        </authorList>
    </citation>
    <scope>NUCLEOTIDE SEQUENCE [LARGE SCALE GENOMIC DNA]</scope>
    <source>
        <strain evidence="4">CGMCC 1.8981</strain>
    </source>
</reference>
<dbReference type="InterPro" id="IPR009936">
    <property type="entry name" value="DUF1468"/>
</dbReference>
<dbReference type="Proteomes" id="UP000199112">
    <property type="component" value="Unassembled WGS sequence"/>
</dbReference>
<evidence type="ECO:0000259" key="2">
    <source>
        <dbReference type="Pfam" id="PF07331"/>
    </source>
</evidence>
<organism evidence="3 4">
    <name type="scientific">Natronorubrum sediminis</name>
    <dbReference type="NCBI Taxonomy" id="640943"/>
    <lineage>
        <taxon>Archaea</taxon>
        <taxon>Methanobacteriati</taxon>
        <taxon>Methanobacteriota</taxon>
        <taxon>Stenosarchaea group</taxon>
        <taxon>Halobacteria</taxon>
        <taxon>Halobacteriales</taxon>
        <taxon>Natrialbaceae</taxon>
        <taxon>Natronorubrum</taxon>
    </lineage>
</organism>
<dbReference type="OrthoDB" id="326396at2157"/>
<dbReference type="AlphaFoldDB" id="A0A1H6FRN6"/>
<sequence>MIEKTYSLDDVIAIVLVVIGLLAFHEARTSFPFEEGVFPMIASAIMAVSAAIWLLRPFLPSFLHSALIEYDEPAEIEELEDDLETVTHDEETTNEADTGLVDDRNMMYMLISITIGYVVLSYLIGFLWASPFFIVVYGMLMGFDLRDHAIIIAVAFLVVLGFAYFTTAPVDEGVLWGVNI</sequence>
<dbReference type="RefSeq" id="WP_090506330.1">
    <property type="nucleotide sequence ID" value="NZ_FNWL01000001.1"/>
</dbReference>
<evidence type="ECO:0000313" key="4">
    <source>
        <dbReference type="Proteomes" id="UP000199112"/>
    </source>
</evidence>
<keyword evidence="1" id="KW-0812">Transmembrane</keyword>
<keyword evidence="4" id="KW-1185">Reference proteome</keyword>
<evidence type="ECO:0000256" key="1">
    <source>
        <dbReference type="SAM" id="Phobius"/>
    </source>
</evidence>
<keyword evidence="1" id="KW-1133">Transmembrane helix</keyword>
<keyword evidence="1" id="KW-0472">Membrane</keyword>
<accession>A0A1H6FRN6</accession>
<feature type="transmembrane region" description="Helical" evidence="1">
    <location>
        <begin position="149"/>
        <end position="167"/>
    </location>
</feature>
<feature type="transmembrane region" description="Helical" evidence="1">
    <location>
        <begin position="107"/>
        <end position="137"/>
    </location>
</feature>
<name>A0A1H6FRN6_9EURY</name>
<evidence type="ECO:0000313" key="3">
    <source>
        <dbReference type="EMBL" id="SEH13566.1"/>
    </source>
</evidence>
<feature type="transmembrane region" description="Helical" evidence="1">
    <location>
        <begin position="36"/>
        <end position="55"/>
    </location>
</feature>
<feature type="domain" description="DUF1468" evidence="2">
    <location>
        <begin position="11"/>
        <end position="162"/>
    </location>
</feature>